<evidence type="ECO:0000256" key="1">
    <source>
        <dbReference type="ARBA" id="ARBA00006271"/>
    </source>
</evidence>
<dbReference type="InterPro" id="IPR007861">
    <property type="entry name" value="DNA_mismatch_repair_MutS_clamp"/>
</dbReference>
<name>A0A438MZU0_EXOME</name>
<feature type="compositionally biased region" description="Basic and acidic residues" evidence="6">
    <location>
        <begin position="836"/>
        <end position="854"/>
    </location>
</feature>
<dbReference type="InterPro" id="IPR000432">
    <property type="entry name" value="DNA_mismatch_repair_MutS_C"/>
</dbReference>
<dbReference type="InterPro" id="IPR007860">
    <property type="entry name" value="DNA_mmatch_repair_MutS_con_dom"/>
</dbReference>
<feature type="domain" description="DNA mismatch repair proteins mutS family" evidence="7">
    <location>
        <begin position="619"/>
        <end position="635"/>
    </location>
</feature>
<dbReference type="PIRSF" id="PIRSF005813">
    <property type="entry name" value="MSH2"/>
    <property type="match status" value="1"/>
</dbReference>
<evidence type="ECO:0000313" key="8">
    <source>
        <dbReference type="EMBL" id="RVX68886.1"/>
    </source>
</evidence>
<keyword evidence="5" id="KW-0469">Meiosis</keyword>
<evidence type="ECO:0000256" key="3">
    <source>
        <dbReference type="ARBA" id="ARBA00022840"/>
    </source>
</evidence>
<comment type="caution">
    <text evidence="8">The sequence shown here is derived from an EMBL/GenBank/DDBJ whole genome shotgun (WGS) entry which is preliminary data.</text>
</comment>
<dbReference type="InterPro" id="IPR036187">
    <property type="entry name" value="DNA_mismatch_repair_MutS_sf"/>
</dbReference>
<evidence type="ECO:0000259" key="7">
    <source>
        <dbReference type="PROSITE" id="PS00486"/>
    </source>
</evidence>
<dbReference type="Gene3D" id="3.30.420.110">
    <property type="entry name" value="MutS, connector domain"/>
    <property type="match status" value="1"/>
</dbReference>
<dbReference type="PANTHER" id="PTHR11361:SF21">
    <property type="entry name" value="MUTS PROTEIN HOMOLOG 4"/>
    <property type="match status" value="1"/>
</dbReference>
<dbReference type="SUPFAM" id="SSF53150">
    <property type="entry name" value="DNA repair protein MutS, domain II"/>
    <property type="match status" value="1"/>
</dbReference>
<dbReference type="InterPro" id="IPR045076">
    <property type="entry name" value="MutS"/>
</dbReference>
<organism evidence="8 9">
    <name type="scientific">Exophiala mesophila</name>
    <name type="common">Black yeast-like fungus</name>
    <dbReference type="NCBI Taxonomy" id="212818"/>
    <lineage>
        <taxon>Eukaryota</taxon>
        <taxon>Fungi</taxon>
        <taxon>Dikarya</taxon>
        <taxon>Ascomycota</taxon>
        <taxon>Pezizomycotina</taxon>
        <taxon>Eurotiomycetes</taxon>
        <taxon>Chaetothyriomycetidae</taxon>
        <taxon>Chaetothyriales</taxon>
        <taxon>Herpotrichiellaceae</taxon>
        <taxon>Exophiala</taxon>
    </lineage>
</organism>
<dbReference type="PROSITE" id="PS00486">
    <property type="entry name" value="DNA_MISMATCH_REPAIR_2"/>
    <property type="match status" value="1"/>
</dbReference>
<feature type="region of interest" description="Disordered" evidence="6">
    <location>
        <begin position="820"/>
        <end position="863"/>
    </location>
</feature>
<reference evidence="8 9" key="1">
    <citation type="submission" date="2017-03" db="EMBL/GenBank/DDBJ databases">
        <title>Genomes of endolithic fungi from Antarctica.</title>
        <authorList>
            <person name="Coleine C."/>
            <person name="Masonjones S."/>
            <person name="Stajich J.E."/>
        </authorList>
    </citation>
    <scope>NUCLEOTIDE SEQUENCE [LARGE SCALE GENOMIC DNA]</scope>
    <source>
        <strain evidence="8 9">CCFEE 6314</strain>
    </source>
</reference>
<dbReference type="FunFam" id="3.40.50.300:FF:002054">
    <property type="entry name" value="DNA mismatch repair protein MSH4"/>
    <property type="match status" value="1"/>
</dbReference>
<dbReference type="Pfam" id="PF05190">
    <property type="entry name" value="MutS_IV"/>
    <property type="match status" value="1"/>
</dbReference>
<dbReference type="Proteomes" id="UP000288859">
    <property type="component" value="Unassembled WGS sequence"/>
</dbReference>
<dbReference type="InterPro" id="IPR036678">
    <property type="entry name" value="MutS_con_dom_sf"/>
</dbReference>
<dbReference type="GO" id="GO:0005524">
    <property type="term" value="F:ATP binding"/>
    <property type="evidence" value="ECO:0007669"/>
    <property type="project" value="UniProtKB-KW"/>
</dbReference>
<dbReference type="GO" id="GO:0005634">
    <property type="term" value="C:nucleus"/>
    <property type="evidence" value="ECO:0007669"/>
    <property type="project" value="TreeGrafter"/>
</dbReference>
<dbReference type="Pfam" id="PF05192">
    <property type="entry name" value="MutS_III"/>
    <property type="match status" value="1"/>
</dbReference>
<dbReference type="InterPro" id="IPR011184">
    <property type="entry name" value="DNA_mismatch_repair_Msh2"/>
</dbReference>
<dbReference type="Gene3D" id="3.40.50.300">
    <property type="entry name" value="P-loop containing nucleotide triphosphate hydrolases"/>
    <property type="match status" value="1"/>
</dbReference>
<evidence type="ECO:0000256" key="4">
    <source>
        <dbReference type="ARBA" id="ARBA00023125"/>
    </source>
</evidence>
<keyword evidence="4" id="KW-0238">DNA-binding</keyword>
<sequence>MIWSTRRSRTAVTSTAYGDPEIICAVCESRGISPTVGLSLISTSTSEAILCQITDTQTYARTCHKIKVFAPTEILYMSTAADSKLVSILLENIVGQDSDVELTALDRRYWAENIGHEHIQHLALPEDLESLKVSLSGNYFALCCFSAAVKYIEFSLSTTFVAQTLRIKYESSEGSMMIDLSTISSLELIQNLQNAKSKHSLYGLLNHTLTPMGARVLRTNVLQPSTDAEKIIKRQDAITELTTREDMFVAVRSALKGFVDADRVLAALVVISTKADFLYMEQSVNNVLMLKTFIDSIAPVHQALVGAASEELGIIRQLCDPENFVEVDDLIKYCLNPDVGYSSKPTELRNQRVYAIRAGVNGFLDVARQTYKEINEDVVTMIDELNDQVEVPLELKYDTARQYFLRIPAVSLEETALPELFINIFRRGKHVECQTLELVKFNQKIKDAHNECISLSDHSVQELILNVRTKIQPLFKISESVAMLDMLSSFAQLVTTSDYVRPELTDTLAIKAGRHPIHEHVHQGDKFVSNDVYATQQNRFQIVTGCNMSGKSTYIRAIALMALMAQVGCFIPAAYASVPLFENLFARVSTDDTNEANISTFSSEMRETAFILHNITPNSLVIIDELGRGTSTTDGLAIAIAVAEALIESKAFVWFVTHFRDLPRILAERAGVVNLHLVVDMAQDLSEMRMRYRVADGYEEEKFYGLALANVVDLPEDIIAVATKVSRALHERNEAKRGNPKAMAVVRKRKLLLNLREQLKQASQSQMETEALRKWLKKLQDEFLIRMKAIVDEGDAYVEDEEGSVTTLMSDIRNMDSSTITGEMMDDDLGSQQSRNHRDGSVSRESSNRIKREMNGGSMRPGTMLPESMLGVTSLGVCSGGTVDNPVHIESDASDDSSITQGFIG</sequence>
<dbReference type="GO" id="GO:0030983">
    <property type="term" value="F:mismatched DNA binding"/>
    <property type="evidence" value="ECO:0007669"/>
    <property type="project" value="InterPro"/>
</dbReference>
<evidence type="ECO:0000256" key="6">
    <source>
        <dbReference type="SAM" id="MobiDB-lite"/>
    </source>
</evidence>
<dbReference type="Pfam" id="PF00488">
    <property type="entry name" value="MutS_V"/>
    <property type="match status" value="1"/>
</dbReference>
<dbReference type="OrthoDB" id="4120125at2759"/>
<dbReference type="PANTHER" id="PTHR11361">
    <property type="entry name" value="DNA MISMATCH REPAIR PROTEIN MUTS FAMILY MEMBER"/>
    <property type="match status" value="1"/>
</dbReference>
<dbReference type="EMBL" id="NAJM01000034">
    <property type="protein sequence ID" value="RVX68886.1"/>
    <property type="molecule type" value="Genomic_DNA"/>
</dbReference>
<dbReference type="InterPro" id="IPR007696">
    <property type="entry name" value="DNA_mismatch_repair_MutS_core"/>
</dbReference>
<comment type="similarity">
    <text evidence="1">Belongs to the DNA mismatch repair MutS family.</text>
</comment>
<dbReference type="SUPFAM" id="SSF48334">
    <property type="entry name" value="DNA repair protein MutS, domain III"/>
    <property type="match status" value="1"/>
</dbReference>
<accession>A0A438MZU0</accession>
<keyword evidence="3" id="KW-0067">ATP-binding</keyword>
<gene>
    <name evidence="8" type="ORF">B0A52_07541</name>
</gene>
<evidence type="ECO:0000256" key="2">
    <source>
        <dbReference type="ARBA" id="ARBA00022741"/>
    </source>
</evidence>
<dbReference type="GO" id="GO:0006298">
    <property type="term" value="P:mismatch repair"/>
    <property type="evidence" value="ECO:0007669"/>
    <property type="project" value="InterPro"/>
</dbReference>
<dbReference type="SUPFAM" id="SSF52540">
    <property type="entry name" value="P-loop containing nucleoside triphosphate hydrolases"/>
    <property type="match status" value="1"/>
</dbReference>
<dbReference type="SMART" id="SM00534">
    <property type="entry name" value="MUTSac"/>
    <property type="match status" value="1"/>
</dbReference>
<keyword evidence="2" id="KW-0547">Nucleotide-binding</keyword>
<dbReference type="InterPro" id="IPR027417">
    <property type="entry name" value="P-loop_NTPase"/>
</dbReference>
<dbReference type="SMART" id="SM00533">
    <property type="entry name" value="MUTSd"/>
    <property type="match status" value="1"/>
</dbReference>
<dbReference type="GO" id="GO:0007131">
    <property type="term" value="P:reciprocal meiotic recombination"/>
    <property type="evidence" value="ECO:0007669"/>
    <property type="project" value="TreeGrafter"/>
</dbReference>
<evidence type="ECO:0000256" key="5">
    <source>
        <dbReference type="ARBA" id="ARBA00023254"/>
    </source>
</evidence>
<proteinExistence type="inferred from homology"/>
<dbReference type="VEuPathDB" id="FungiDB:PV10_02984"/>
<evidence type="ECO:0000313" key="9">
    <source>
        <dbReference type="Proteomes" id="UP000288859"/>
    </source>
</evidence>
<dbReference type="Pfam" id="PF05188">
    <property type="entry name" value="MutS_II"/>
    <property type="match status" value="1"/>
</dbReference>
<dbReference type="GO" id="GO:0140664">
    <property type="term" value="F:ATP-dependent DNA damage sensor activity"/>
    <property type="evidence" value="ECO:0007669"/>
    <property type="project" value="InterPro"/>
</dbReference>
<dbReference type="AlphaFoldDB" id="A0A438MZU0"/>
<protein>
    <recommendedName>
        <fullName evidence="7">DNA mismatch repair proteins mutS family domain-containing protein</fullName>
    </recommendedName>
</protein>
<dbReference type="Gene3D" id="1.10.1420.10">
    <property type="match status" value="2"/>
</dbReference>